<keyword evidence="2" id="KW-0813">Transport</keyword>
<dbReference type="InterPro" id="IPR027417">
    <property type="entry name" value="P-loop_NTPase"/>
</dbReference>
<dbReference type="SMART" id="SM00382">
    <property type="entry name" value="AAA"/>
    <property type="match status" value="1"/>
</dbReference>
<dbReference type="PROSITE" id="PS50893">
    <property type="entry name" value="ABC_TRANSPORTER_2"/>
    <property type="match status" value="1"/>
</dbReference>
<feature type="compositionally biased region" description="Low complexity" evidence="5">
    <location>
        <begin position="307"/>
        <end position="326"/>
    </location>
</feature>
<proteinExistence type="inferred from homology"/>
<organism evidence="7 8">
    <name type="scientific">Planobispora takensis</name>
    <dbReference type="NCBI Taxonomy" id="1367882"/>
    <lineage>
        <taxon>Bacteria</taxon>
        <taxon>Bacillati</taxon>
        <taxon>Actinomycetota</taxon>
        <taxon>Actinomycetes</taxon>
        <taxon>Streptosporangiales</taxon>
        <taxon>Streptosporangiaceae</taxon>
        <taxon>Planobispora</taxon>
    </lineage>
</organism>
<evidence type="ECO:0000313" key="8">
    <source>
        <dbReference type="Proteomes" id="UP000634476"/>
    </source>
</evidence>
<dbReference type="GO" id="GO:0005524">
    <property type="term" value="F:ATP binding"/>
    <property type="evidence" value="ECO:0007669"/>
    <property type="project" value="UniProtKB-KW"/>
</dbReference>
<keyword evidence="3" id="KW-0547">Nucleotide-binding</keyword>
<accession>A0A8J3T2S0</accession>
<gene>
    <name evidence="7" type="ORF">Pta02_61990</name>
</gene>
<dbReference type="Gene3D" id="3.40.50.300">
    <property type="entry name" value="P-loop containing nucleotide triphosphate hydrolases"/>
    <property type="match status" value="1"/>
</dbReference>
<dbReference type="InterPro" id="IPR003439">
    <property type="entry name" value="ABC_transporter-like_ATP-bd"/>
</dbReference>
<evidence type="ECO:0000256" key="3">
    <source>
        <dbReference type="ARBA" id="ARBA00022741"/>
    </source>
</evidence>
<name>A0A8J3T2S0_9ACTN</name>
<dbReference type="GO" id="GO:0016887">
    <property type="term" value="F:ATP hydrolysis activity"/>
    <property type="evidence" value="ECO:0007669"/>
    <property type="project" value="InterPro"/>
</dbReference>
<dbReference type="PANTHER" id="PTHR43335:SF4">
    <property type="entry name" value="ABC TRANSPORTER, ATP-BINDING PROTEIN"/>
    <property type="match status" value="1"/>
</dbReference>
<evidence type="ECO:0000313" key="7">
    <source>
        <dbReference type="EMBL" id="GII04191.1"/>
    </source>
</evidence>
<keyword evidence="8" id="KW-1185">Reference proteome</keyword>
<dbReference type="InterPro" id="IPR003593">
    <property type="entry name" value="AAA+_ATPase"/>
</dbReference>
<keyword evidence="4 7" id="KW-0067">ATP-binding</keyword>
<dbReference type="AlphaFoldDB" id="A0A8J3T2S0"/>
<evidence type="ECO:0000256" key="1">
    <source>
        <dbReference type="ARBA" id="ARBA00005417"/>
    </source>
</evidence>
<reference evidence="7" key="1">
    <citation type="submission" date="2021-01" db="EMBL/GenBank/DDBJ databases">
        <title>Whole genome shotgun sequence of Planobispora takensis NBRC 109077.</title>
        <authorList>
            <person name="Komaki H."/>
            <person name="Tamura T."/>
        </authorList>
    </citation>
    <scope>NUCLEOTIDE SEQUENCE</scope>
    <source>
        <strain evidence="7">NBRC 109077</strain>
    </source>
</reference>
<dbReference type="SUPFAM" id="SSF52540">
    <property type="entry name" value="P-loop containing nucleoside triphosphate hydrolases"/>
    <property type="match status" value="1"/>
</dbReference>
<comment type="similarity">
    <text evidence="1">Belongs to the ABC transporter superfamily.</text>
</comment>
<dbReference type="RefSeq" id="WP_203878454.1">
    <property type="nucleotide sequence ID" value="NZ_BOOK01000047.1"/>
</dbReference>
<feature type="region of interest" description="Disordered" evidence="5">
    <location>
        <begin position="296"/>
        <end position="326"/>
    </location>
</feature>
<dbReference type="Proteomes" id="UP000634476">
    <property type="component" value="Unassembled WGS sequence"/>
</dbReference>
<dbReference type="PANTHER" id="PTHR43335">
    <property type="entry name" value="ABC TRANSPORTER, ATP-BINDING PROTEIN"/>
    <property type="match status" value="1"/>
</dbReference>
<evidence type="ECO:0000256" key="4">
    <source>
        <dbReference type="ARBA" id="ARBA00022840"/>
    </source>
</evidence>
<evidence type="ECO:0000256" key="2">
    <source>
        <dbReference type="ARBA" id="ARBA00022448"/>
    </source>
</evidence>
<protein>
    <submittedName>
        <fullName evidence="7">Multidrug ABC transporter ATP-binding protein</fullName>
    </submittedName>
</protein>
<sequence>MEATIEVAGLRKRFGRVVALDGMSFTVTPGRVTGLVGPGGAGKSTTMRVILGLDAADGGSALVGGRPYRSLRDPLGHVGASLEAGALQPGRTGRDHLLWLARSHGLTAGRVDEVAELAGLGEAARRRAGGYSPDLRQRLGVAAALLGDPPVLMFDEPFDGLDPGGAGWLRGLLRSLAAEGRAVLVSGRLMGGLQDTADHLVVAGRGRVVADIGVAELIEAASGGRVAVRTTARPEAMTALAGAGAAVAVTGRDTLVVSGMTAERVRALLTADAVPFSEVRAYRATLEEAWMDLTRDTAEPGGGAESGAGVPAEAAGGAAAGREGAR</sequence>
<dbReference type="Pfam" id="PF00005">
    <property type="entry name" value="ABC_tran"/>
    <property type="match status" value="1"/>
</dbReference>
<evidence type="ECO:0000259" key="6">
    <source>
        <dbReference type="PROSITE" id="PS50893"/>
    </source>
</evidence>
<evidence type="ECO:0000256" key="5">
    <source>
        <dbReference type="SAM" id="MobiDB-lite"/>
    </source>
</evidence>
<dbReference type="EMBL" id="BOOK01000047">
    <property type="protein sequence ID" value="GII04191.1"/>
    <property type="molecule type" value="Genomic_DNA"/>
</dbReference>
<comment type="caution">
    <text evidence="7">The sequence shown here is derived from an EMBL/GenBank/DDBJ whole genome shotgun (WGS) entry which is preliminary data.</text>
</comment>
<feature type="domain" description="ABC transporter" evidence="6">
    <location>
        <begin position="5"/>
        <end position="230"/>
    </location>
</feature>